<dbReference type="Proteomes" id="UP000276770">
    <property type="component" value="Unassembled WGS sequence"/>
</dbReference>
<keyword evidence="2" id="KW-1185">Reference proteome</keyword>
<gene>
    <name evidence="1" type="ORF">D9X91_12220</name>
</gene>
<evidence type="ECO:0000313" key="2">
    <source>
        <dbReference type="Proteomes" id="UP000276770"/>
    </source>
</evidence>
<proteinExistence type="predicted"/>
<organism evidence="1 2">
    <name type="scientific">Falsibacillus albus</name>
    <dbReference type="NCBI Taxonomy" id="2478915"/>
    <lineage>
        <taxon>Bacteria</taxon>
        <taxon>Bacillati</taxon>
        <taxon>Bacillota</taxon>
        <taxon>Bacilli</taxon>
        <taxon>Bacillales</taxon>
        <taxon>Bacillaceae</taxon>
        <taxon>Falsibacillus</taxon>
    </lineage>
</organism>
<accession>A0A3L7JWW6</accession>
<protein>
    <submittedName>
        <fullName evidence="1">Uncharacterized protein</fullName>
    </submittedName>
</protein>
<evidence type="ECO:0000313" key="1">
    <source>
        <dbReference type="EMBL" id="RLQ94754.1"/>
    </source>
</evidence>
<dbReference type="AlphaFoldDB" id="A0A3L7JWW6"/>
<reference evidence="1 2" key="1">
    <citation type="submission" date="2018-10" db="EMBL/GenBank/DDBJ databases">
        <title>Falsibacillus sp. genome draft.</title>
        <authorList>
            <person name="Shi S."/>
        </authorList>
    </citation>
    <scope>NUCLEOTIDE SEQUENCE [LARGE SCALE GENOMIC DNA]</scope>
    <source>
        <strain evidence="1 2">GY 10110</strain>
    </source>
</reference>
<dbReference type="EMBL" id="RCVZ01000008">
    <property type="protein sequence ID" value="RLQ94754.1"/>
    <property type="molecule type" value="Genomic_DNA"/>
</dbReference>
<comment type="caution">
    <text evidence="1">The sequence shown here is derived from an EMBL/GenBank/DDBJ whole genome shotgun (WGS) entry which is preliminary data.</text>
</comment>
<sequence length="65" mass="7701">MEKNELGKEVIEKLRIVMEISPEVMEKIPIVMEKMGSVMELWLKVMESTQNRPRSDANSHKFVYY</sequence>
<name>A0A3L7JWW6_9BACI</name>